<dbReference type="CDD" id="cd01814">
    <property type="entry name" value="Ubl_MUBs_plant"/>
    <property type="match status" value="1"/>
</dbReference>
<proteinExistence type="predicted"/>
<name>A0A0K9PJ93_ZOSMR</name>
<evidence type="ECO:0000256" key="5">
    <source>
        <dbReference type="ARBA" id="ARBA00023136"/>
    </source>
</evidence>
<comment type="subcellular location">
    <subcellularLocation>
        <location evidence="2">Cell membrane</location>
        <topology evidence="2">Lipid-anchor</topology>
    </subcellularLocation>
</comment>
<dbReference type="InterPro" id="IPR040015">
    <property type="entry name" value="UBL3-like"/>
</dbReference>
<dbReference type="PROSITE" id="PS50053">
    <property type="entry name" value="UBIQUITIN_2"/>
    <property type="match status" value="1"/>
</dbReference>
<keyword evidence="5 8" id="KW-0472">Membrane</keyword>
<accession>A0A0K9PJ93</accession>
<dbReference type="InterPro" id="IPR039540">
    <property type="entry name" value="UBL3-like_ubiquitin_dom"/>
</dbReference>
<dbReference type="GO" id="GO:0005886">
    <property type="term" value="C:plasma membrane"/>
    <property type="evidence" value="ECO:0007669"/>
    <property type="project" value="UniProtKB-SubCell"/>
</dbReference>
<dbReference type="SUPFAM" id="SSF54236">
    <property type="entry name" value="Ubiquitin-like"/>
    <property type="match status" value="1"/>
</dbReference>
<comment type="function">
    <text evidence="1 8">May serve as docking site to facilitate the association of other proteins to the plasma membrane.</text>
</comment>
<feature type="domain" description="Ubiquitin-like" evidence="9">
    <location>
        <begin position="7"/>
        <end position="75"/>
    </location>
</feature>
<dbReference type="OrthoDB" id="1043111at2759"/>
<evidence type="ECO:0000256" key="4">
    <source>
        <dbReference type="ARBA" id="ARBA00022481"/>
    </source>
</evidence>
<keyword evidence="7" id="KW-0636">Prenylation</keyword>
<keyword evidence="6" id="KW-0449">Lipoprotein</keyword>
<evidence type="ECO:0000256" key="8">
    <source>
        <dbReference type="PIRNR" id="PIRNR032572"/>
    </source>
</evidence>
<evidence type="ECO:0000256" key="6">
    <source>
        <dbReference type="ARBA" id="ARBA00023288"/>
    </source>
</evidence>
<dbReference type="AlphaFoldDB" id="A0A0K9PJ93"/>
<keyword evidence="3 8" id="KW-1003">Cell membrane</keyword>
<dbReference type="PANTHER" id="PTHR13169:SF0">
    <property type="entry name" value="UBIQUITIN-LIKE PROTEIN 3"/>
    <property type="match status" value="1"/>
</dbReference>
<keyword evidence="4" id="KW-0488">Methylation</keyword>
<evidence type="ECO:0000256" key="1">
    <source>
        <dbReference type="ARBA" id="ARBA00002929"/>
    </source>
</evidence>
<dbReference type="Proteomes" id="UP000036987">
    <property type="component" value="Unassembled WGS sequence"/>
</dbReference>
<dbReference type="InterPro" id="IPR000626">
    <property type="entry name" value="Ubiquitin-like_dom"/>
</dbReference>
<evidence type="ECO:0000256" key="2">
    <source>
        <dbReference type="ARBA" id="ARBA00004193"/>
    </source>
</evidence>
<comment type="caution">
    <text evidence="10">The sequence shown here is derived from an EMBL/GenBank/DDBJ whole genome shotgun (WGS) entry which is preliminary data.</text>
</comment>
<protein>
    <recommendedName>
        <fullName evidence="8">Membrane-anchored ubiquitin-fold protein</fullName>
    </recommendedName>
</protein>
<dbReference type="Gene3D" id="3.10.20.90">
    <property type="entry name" value="Phosphatidylinositol 3-kinase Catalytic Subunit, Chain A, domain 1"/>
    <property type="match status" value="1"/>
</dbReference>
<evidence type="ECO:0000256" key="3">
    <source>
        <dbReference type="ARBA" id="ARBA00022475"/>
    </source>
</evidence>
<dbReference type="Pfam" id="PF13881">
    <property type="entry name" value="Rad60-SLD_2"/>
    <property type="match status" value="1"/>
</dbReference>
<dbReference type="PANTHER" id="PTHR13169">
    <property type="entry name" value="UBIQUITIN-LIKE PROTEIN 3 HCG-1 PROTEIN"/>
    <property type="match status" value="1"/>
</dbReference>
<sequence>MATDDSVDLKFRLFDGTDIGPTKYDLSTSVTTLKQIILSIWPQDKKNGPKTINDLKLINGGKILENNHTLAEARLPLGELPGGVITMHVVVRPLTMEKSERNDLDIPKTNRCVCCIM</sequence>
<evidence type="ECO:0000313" key="10">
    <source>
        <dbReference type="EMBL" id="KMZ68302.1"/>
    </source>
</evidence>
<evidence type="ECO:0000256" key="7">
    <source>
        <dbReference type="ARBA" id="ARBA00023289"/>
    </source>
</evidence>
<dbReference type="InterPro" id="IPR017000">
    <property type="entry name" value="MUB"/>
</dbReference>
<gene>
    <name evidence="10" type="ORF">ZOSMA_241G00240</name>
</gene>
<keyword evidence="11" id="KW-1185">Reference proteome</keyword>
<dbReference type="PIRSF" id="PIRSF032572">
    <property type="entry name" value="MUB"/>
    <property type="match status" value="1"/>
</dbReference>
<reference evidence="11" key="1">
    <citation type="journal article" date="2016" name="Nature">
        <title>The genome of the seagrass Zostera marina reveals angiosperm adaptation to the sea.</title>
        <authorList>
            <person name="Olsen J.L."/>
            <person name="Rouze P."/>
            <person name="Verhelst B."/>
            <person name="Lin Y.-C."/>
            <person name="Bayer T."/>
            <person name="Collen J."/>
            <person name="Dattolo E."/>
            <person name="De Paoli E."/>
            <person name="Dittami S."/>
            <person name="Maumus F."/>
            <person name="Michel G."/>
            <person name="Kersting A."/>
            <person name="Lauritano C."/>
            <person name="Lohaus R."/>
            <person name="Toepel M."/>
            <person name="Tonon T."/>
            <person name="Vanneste K."/>
            <person name="Amirebrahimi M."/>
            <person name="Brakel J."/>
            <person name="Bostroem C."/>
            <person name="Chovatia M."/>
            <person name="Grimwood J."/>
            <person name="Jenkins J.W."/>
            <person name="Jueterbock A."/>
            <person name="Mraz A."/>
            <person name="Stam W.T."/>
            <person name="Tice H."/>
            <person name="Bornberg-Bauer E."/>
            <person name="Green P.J."/>
            <person name="Pearson G.A."/>
            <person name="Procaccini G."/>
            <person name="Duarte C.M."/>
            <person name="Schmutz J."/>
            <person name="Reusch T.B.H."/>
            <person name="Van de Peer Y."/>
        </authorList>
    </citation>
    <scope>NUCLEOTIDE SEQUENCE [LARGE SCALE GENOMIC DNA]</scope>
    <source>
        <strain evidence="11">cv. Finnish</strain>
    </source>
</reference>
<evidence type="ECO:0000313" key="11">
    <source>
        <dbReference type="Proteomes" id="UP000036987"/>
    </source>
</evidence>
<dbReference type="InterPro" id="IPR029071">
    <property type="entry name" value="Ubiquitin-like_domsf"/>
</dbReference>
<evidence type="ECO:0000259" key="9">
    <source>
        <dbReference type="PROSITE" id="PS50053"/>
    </source>
</evidence>
<dbReference type="OMA" id="EIILTRW"/>
<organism evidence="10 11">
    <name type="scientific">Zostera marina</name>
    <name type="common">Eelgrass</name>
    <dbReference type="NCBI Taxonomy" id="29655"/>
    <lineage>
        <taxon>Eukaryota</taxon>
        <taxon>Viridiplantae</taxon>
        <taxon>Streptophyta</taxon>
        <taxon>Embryophyta</taxon>
        <taxon>Tracheophyta</taxon>
        <taxon>Spermatophyta</taxon>
        <taxon>Magnoliopsida</taxon>
        <taxon>Liliopsida</taxon>
        <taxon>Zosteraceae</taxon>
        <taxon>Zostera</taxon>
    </lineage>
</organism>
<dbReference type="EMBL" id="LFYR01000845">
    <property type="protein sequence ID" value="KMZ68302.1"/>
    <property type="molecule type" value="Genomic_DNA"/>
</dbReference>